<sequence length="45" mass="5130">MRLPAERADAQKNSCKATIFYDCDGYPLKRVSFCCIINRIMGMQA</sequence>
<evidence type="ECO:0000313" key="2">
    <source>
        <dbReference type="Proteomes" id="UP000003803"/>
    </source>
</evidence>
<keyword evidence="2" id="KW-1185">Reference proteome</keyword>
<gene>
    <name evidence="1" type="ORF">ANACOL_03769</name>
</gene>
<comment type="caution">
    <text evidence="1">The sequence shown here is derived from an EMBL/GenBank/DDBJ whole genome shotgun (WGS) entry which is preliminary data.</text>
</comment>
<dbReference type="HOGENOM" id="CLU_3195359_0_0_9"/>
<dbReference type="AlphaFoldDB" id="B0PG37"/>
<dbReference type="EMBL" id="ABGD02000027">
    <property type="protein sequence ID" value="EDS09625.1"/>
    <property type="molecule type" value="Genomic_DNA"/>
</dbReference>
<dbReference type="Proteomes" id="UP000003803">
    <property type="component" value="Unassembled WGS sequence"/>
</dbReference>
<name>B0PG37_9FIRM</name>
<organism evidence="1 2">
    <name type="scientific">Anaerotruncus colihominis DSM 17241</name>
    <dbReference type="NCBI Taxonomy" id="445972"/>
    <lineage>
        <taxon>Bacteria</taxon>
        <taxon>Bacillati</taxon>
        <taxon>Bacillota</taxon>
        <taxon>Clostridia</taxon>
        <taxon>Eubacteriales</taxon>
        <taxon>Oscillospiraceae</taxon>
        <taxon>Anaerotruncus</taxon>
    </lineage>
</organism>
<reference evidence="1" key="1">
    <citation type="submission" date="2007-11" db="EMBL/GenBank/DDBJ databases">
        <authorList>
            <person name="Fulton L."/>
            <person name="Clifton S."/>
            <person name="Fulton B."/>
            <person name="Xu J."/>
            <person name="Minx P."/>
            <person name="Pepin K.H."/>
            <person name="Johnson M."/>
            <person name="Thiruvilangam P."/>
            <person name="Bhonagiri V."/>
            <person name="Nash W.E."/>
            <person name="Mardis E.R."/>
            <person name="Wilson R.K."/>
        </authorList>
    </citation>
    <scope>NUCLEOTIDE SEQUENCE [LARGE SCALE GENOMIC DNA]</scope>
    <source>
        <strain evidence="1">DSM 17241</strain>
    </source>
</reference>
<protein>
    <submittedName>
        <fullName evidence="1">Uncharacterized protein</fullName>
    </submittedName>
</protein>
<evidence type="ECO:0000313" key="1">
    <source>
        <dbReference type="EMBL" id="EDS09625.1"/>
    </source>
</evidence>
<proteinExistence type="predicted"/>
<accession>B0PG37</accession>
<reference evidence="1" key="2">
    <citation type="submission" date="2013-09" db="EMBL/GenBank/DDBJ databases">
        <title>Draft genome sequence of Anaerotruncus colihominis(DSM 17241).</title>
        <authorList>
            <person name="Sudarsanam P."/>
            <person name="Ley R."/>
            <person name="Guruge J."/>
            <person name="Turnbaugh P.J."/>
            <person name="Mahowald M."/>
            <person name="Liep D."/>
            <person name="Gordon J."/>
        </authorList>
    </citation>
    <scope>NUCLEOTIDE SEQUENCE</scope>
    <source>
        <strain evidence="1">DSM 17241</strain>
    </source>
</reference>